<dbReference type="InterPro" id="IPR010260">
    <property type="entry name" value="AlpA"/>
</dbReference>
<sequence>MKPIEDKILTKKEVAALLRLNSTTSIDDMIREGEFIPGFRRGKRRVGWFESEVNAWLTSRKDERNNLMAEIIAKAQQRKENAHPTSEI</sequence>
<evidence type="ECO:0000313" key="1">
    <source>
        <dbReference type="EMBL" id="EBT6387117.1"/>
    </source>
</evidence>
<dbReference type="RefSeq" id="WP_430724870.1">
    <property type="nucleotide sequence ID" value="NZ_JBNQQS010000005.1"/>
</dbReference>
<dbReference type="Pfam" id="PF05930">
    <property type="entry name" value="Phage_AlpA"/>
    <property type="match status" value="1"/>
</dbReference>
<comment type="caution">
    <text evidence="1">The sequence shown here is derived from an EMBL/GenBank/DDBJ whole genome shotgun (WGS) entry which is preliminary data.</text>
</comment>
<proteinExistence type="predicted"/>
<dbReference type="AlphaFoldDB" id="A0A5V2R8H4"/>
<protein>
    <submittedName>
        <fullName evidence="1">AlpA family phage regulatory protein</fullName>
    </submittedName>
</protein>
<name>A0A5V2R8H4_SALER</name>
<dbReference type="EMBL" id="AAGZKN010000020">
    <property type="protein sequence ID" value="EBT6387117.1"/>
    <property type="molecule type" value="Genomic_DNA"/>
</dbReference>
<accession>A0A5V2R8H4</accession>
<reference evidence="1" key="1">
    <citation type="submission" date="2018-07" db="EMBL/GenBank/DDBJ databases">
        <authorList>
            <consortium name="PulseNet: The National Subtyping Network for Foodborne Disease Surveillance"/>
            <person name="Tarr C.L."/>
            <person name="Trees E."/>
            <person name="Katz L.S."/>
            <person name="Carleton-Romer H.A."/>
            <person name="Stroika S."/>
            <person name="Kucerova Z."/>
            <person name="Roache K.F."/>
            <person name="Sabol A.L."/>
            <person name="Besser J."/>
            <person name="Gerner-Smidt P."/>
        </authorList>
    </citation>
    <scope>NUCLEOTIDE SEQUENCE</scope>
    <source>
        <strain evidence="1">PNUSAS021879</strain>
    </source>
</reference>
<gene>
    <name evidence="1" type="ORF">CN851_23580</name>
</gene>
<organism evidence="1">
    <name type="scientific">Salmonella enterica</name>
    <name type="common">Salmonella choleraesuis</name>
    <dbReference type="NCBI Taxonomy" id="28901"/>
    <lineage>
        <taxon>Bacteria</taxon>
        <taxon>Pseudomonadati</taxon>
        <taxon>Pseudomonadota</taxon>
        <taxon>Gammaproteobacteria</taxon>
        <taxon>Enterobacterales</taxon>
        <taxon>Enterobacteriaceae</taxon>
        <taxon>Salmonella</taxon>
    </lineage>
</organism>